<dbReference type="EMBL" id="BMAW01088732">
    <property type="protein sequence ID" value="GFS36293.1"/>
    <property type="molecule type" value="Genomic_DNA"/>
</dbReference>
<evidence type="ECO:0000313" key="1">
    <source>
        <dbReference type="EMBL" id="GFS36293.1"/>
    </source>
</evidence>
<proteinExistence type="predicted"/>
<organism evidence="1 2">
    <name type="scientific">Nephila pilipes</name>
    <name type="common">Giant wood spider</name>
    <name type="synonym">Nephila maculata</name>
    <dbReference type="NCBI Taxonomy" id="299642"/>
    <lineage>
        <taxon>Eukaryota</taxon>
        <taxon>Metazoa</taxon>
        <taxon>Ecdysozoa</taxon>
        <taxon>Arthropoda</taxon>
        <taxon>Chelicerata</taxon>
        <taxon>Arachnida</taxon>
        <taxon>Araneae</taxon>
        <taxon>Araneomorphae</taxon>
        <taxon>Entelegynae</taxon>
        <taxon>Araneoidea</taxon>
        <taxon>Nephilidae</taxon>
        <taxon>Nephila</taxon>
    </lineage>
</organism>
<dbReference type="Proteomes" id="UP000887013">
    <property type="component" value="Unassembled WGS sequence"/>
</dbReference>
<evidence type="ECO:0000313" key="2">
    <source>
        <dbReference type="Proteomes" id="UP000887013"/>
    </source>
</evidence>
<reference evidence="1" key="1">
    <citation type="submission" date="2020-08" db="EMBL/GenBank/DDBJ databases">
        <title>Multicomponent nature underlies the extraordinary mechanical properties of spider dragline silk.</title>
        <authorList>
            <person name="Kono N."/>
            <person name="Nakamura H."/>
            <person name="Mori M."/>
            <person name="Yoshida Y."/>
            <person name="Ohtoshi R."/>
            <person name="Malay A.D."/>
            <person name="Moran D.A.P."/>
            <person name="Tomita M."/>
            <person name="Numata K."/>
            <person name="Arakawa K."/>
        </authorList>
    </citation>
    <scope>NUCLEOTIDE SEQUENCE</scope>
</reference>
<dbReference type="AlphaFoldDB" id="A0A8X6M8C1"/>
<accession>A0A8X6M8C1</accession>
<keyword evidence="2" id="KW-1185">Reference proteome</keyword>
<comment type="caution">
    <text evidence="1">The sequence shown here is derived from an EMBL/GenBank/DDBJ whole genome shotgun (WGS) entry which is preliminary data.</text>
</comment>
<name>A0A8X6M8C1_NEPPI</name>
<protein>
    <submittedName>
        <fullName evidence="1">Uncharacterized protein</fullName>
    </submittedName>
</protein>
<sequence>MKSTFISLNTSEKVVQGEELLYGWWHQLLLLFVVLTGARKETSLGTIFSSISVWKNVGKPLLVPTLFPTAAHSQVCGTAATTCPRDERFHSDLRNDDVSQIVWLDFFLVTH</sequence>
<gene>
    <name evidence="1" type="ORF">NPIL_119301</name>
</gene>